<keyword evidence="3" id="KW-1185">Reference proteome</keyword>
<accession>A0ABQ1XSM9</accession>
<proteinExistence type="predicted"/>
<keyword evidence="1" id="KW-1133">Transmembrane helix</keyword>
<dbReference type="RefSeq" id="WP_188452233.1">
    <property type="nucleotide sequence ID" value="NZ_BMFS01000007.1"/>
</dbReference>
<evidence type="ECO:0000313" key="2">
    <source>
        <dbReference type="EMBL" id="GGH02093.1"/>
    </source>
</evidence>
<keyword evidence="1" id="KW-0472">Membrane</keyword>
<name>A0ABQ1XSM9_9PROT</name>
<feature type="transmembrane region" description="Helical" evidence="1">
    <location>
        <begin position="114"/>
        <end position="139"/>
    </location>
</feature>
<gene>
    <name evidence="2" type="ORF">GCM10007420_17880</name>
</gene>
<dbReference type="Proteomes" id="UP000648722">
    <property type="component" value="Unassembled WGS sequence"/>
</dbReference>
<organism evidence="2 3">
    <name type="scientific">Glycocaulis albus</name>
    <dbReference type="NCBI Taxonomy" id="1382801"/>
    <lineage>
        <taxon>Bacteria</taxon>
        <taxon>Pseudomonadati</taxon>
        <taxon>Pseudomonadota</taxon>
        <taxon>Alphaproteobacteria</taxon>
        <taxon>Maricaulales</taxon>
        <taxon>Maricaulaceae</taxon>
        <taxon>Glycocaulis</taxon>
    </lineage>
</organism>
<feature type="transmembrane region" description="Helical" evidence="1">
    <location>
        <begin position="168"/>
        <end position="196"/>
    </location>
</feature>
<evidence type="ECO:0000256" key="1">
    <source>
        <dbReference type="SAM" id="Phobius"/>
    </source>
</evidence>
<keyword evidence="1" id="KW-0812">Transmembrane</keyword>
<comment type="caution">
    <text evidence="2">The sequence shown here is derived from an EMBL/GenBank/DDBJ whole genome shotgun (WGS) entry which is preliminary data.</text>
</comment>
<evidence type="ECO:0000313" key="3">
    <source>
        <dbReference type="Proteomes" id="UP000648722"/>
    </source>
</evidence>
<reference evidence="3" key="1">
    <citation type="journal article" date="2019" name="Int. J. Syst. Evol. Microbiol.">
        <title>The Global Catalogue of Microorganisms (GCM) 10K type strain sequencing project: providing services to taxonomists for standard genome sequencing and annotation.</title>
        <authorList>
            <consortium name="The Broad Institute Genomics Platform"/>
            <consortium name="The Broad Institute Genome Sequencing Center for Infectious Disease"/>
            <person name="Wu L."/>
            <person name="Ma J."/>
        </authorList>
    </citation>
    <scope>NUCLEOTIDE SEQUENCE [LARGE SCALE GENOMIC DNA]</scope>
    <source>
        <strain evidence="3">CGMCC 1.12766</strain>
    </source>
</reference>
<sequence>MAVLERLTELEHEPARALAAEYMQEADILLGRLPRSVARHYRREVELRVIDALNGGRNASAETVARALDLVGPPGHYLPSEIAAQAARLAARSLNPRRVVEALRYGAMSGPGTAAAVSVLGLLYAAAVFAVIAGIARLISPDAAGIYQLANGAYVLGLGGNYADARDVLGILFVPLSWAVGAGLYTALTQLLPVLIGQRSRKR</sequence>
<dbReference type="EMBL" id="BMFS01000007">
    <property type="protein sequence ID" value="GGH02093.1"/>
    <property type="molecule type" value="Genomic_DNA"/>
</dbReference>
<protein>
    <submittedName>
        <fullName evidence="2">Uncharacterized protein</fullName>
    </submittedName>
</protein>